<evidence type="ECO:0000313" key="8">
    <source>
        <dbReference type="Proteomes" id="UP000281468"/>
    </source>
</evidence>
<feature type="domain" description="ABC transporter" evidence="4">
    <location>
        <begin position="21"/>
        <end position="256"/>
    </location>
</feature>
<reference evidence="7 8" key="1">
    <citation type="journal article" date="2018" name="BMC Genomics">
        <title>Genomic evidence for intraspecific hybridization in a clonal and extremely halotolerant yeast.</title>
        <authorList>
            <person name="Gostincar C."/>
            <person name="Stajich J.E."/>
            <person name="Zupancic J."/>
            <person name="Zalar P."/>
            <person name="Gunde-Cimerman N."/>
        </authorList>
    </citation>
    <scope>NUCLEOTIDE SEQUENCE [LARGE SCALE GENOMIC DNA]</scope>
    <source>
        <strain evidence="6 8">EXF-171</strain>
        <strain evidence="5 7">EXF-2682</strain>
    </source>
</reference>
<name>A0A3M7CP97_HORWE</name>
<dbReference type="Gene3D" id="3.90.420.10">
    <property type="entry name" value="Oxidoreductase, molybdopterin-binding domain"/>
    <property type="match status" value="1"/>
</dbReference>
<dbReference type="PANTHER" id="PTHR24223">
    <property type="entry name" value="ATP-BINDING CASSETTE SUB-FAMILY C"/>
    <property type="match status" value="1"/>
</dbReference>
<accession>A0A3M7CP97</accession>
<organism evidence="5 7">
    <name type="scientific">Hortaea werneckii</name>
    <name type="common">Black yeast</name>
    <name type="synonym">Cladosporium werneckii</name>
    <dbReference type="NCBI Taxonomy" id="91943"/>
    <lineage>
        <taxon>Eukaryota</taxon>
        <taxon>Fungi</taxon>
        <taxon>Dikarya</taxon>
        <taxon>Ascomycota</taxon>
        <taxon>Pezizomycotina</taxon>
        <taxon>Dothideomycetes</taxon>
        <taxon>Dothideomycetidae</taxon>
        <taxon>Mycosphaerellales</taxon>
        <taxon>Teratosphaeriaceae</taxon>
        <taxon>Hortaea</taxon>
    </lineage>
</organism>
<dbReference type="InterPro" id="IPR008335">
    <property type="entry name" value="Mopterin_OxRdtase_euk"/>
</dbReference>
<dbReference type="GO" id="GO:0016020">
    <property type="term" value="C:membrane"/>
    <property type="evidence" value="ECO:0007669"/>
    <property type="project" value="TreeGrafter"/>
</dbReference>
<evidence type="ECO:0000313" key="5">
    <source>
        <dbReference type="EMBL" id="RMY53516.1"/>
    </source>
</evidence>
<dbReference type="InterPro" id="IPR000572">
    <property type="entry name" value="OxRdtase_Mopterin-bd_dom"/>
</dbReference>
<dbReference type="Gene3D" id="3.40.50.300">
    <property type="entry name" value="P-loop containing nucleotide triphosphate hydrolases"/>
    <property type="match status" value="1"/>
</dbReference>
<evidence type="ECO:0000256" key="2">
    <source>
        <dbReference type="ARBA" id="ARBA00022840"/>
    </source>
</evidence>
<dbReference type="Pfam" id="PF00174">
    <property type="entry name" value="Oxidored_molyb"/>
    <property type="match status" value="1"/>
</dbReference>
<dbReference type="AlphaFoldDB" id="A0A3M7CP97"/>
<evidence type="ECO:0000313" key="7">
    <source>
        <dbReference type="Proteomes" id="UP000269276"/>
    </source>
</evidence>
<dbReference type="PROSITE" id="PS50893">
    <property type="entry name" value="ABC_TRANSPORTER_2"/>
    <property type="match status" value="1"/>
</dbReference>
<dbReference type="EMBL" id="QWIP01000841">
    <property type="protein sequence ID" value="RMY53516.1"/>
    <property type="molecule type" value="Genomic_DNA"/>
</dbReference>
<dbReference type="GO" id="GO:0005524">
    <property type="term" value="F:ATP binding"/>
    <property type="evidence" value="ECO:0007669"/>
    <property type="project" value="UniProtKB-KW"/>
</dbReference>
<dbReference type="Pfam" id="PF00005">
    <property type="entry name" value="ABC_tran"/>
    <property type="match status" value="1"/>
</dbReference>
<keyword evidence="2" id="KW-0067">ATP-binding</keyword>
<dbReference type="SUPFAM" id="SSF56524">
    <property type="entry name" value="Oxidoreductase molybdopterin-binding domain"/>
    <property type="match status" value="1"/>
</dbReference>
<dbReference type="InterPro" id="IPR027417">
    <property type="entry name" value="P-loop_NTPase"/>
</dbReference>
<feature type="compositionally biased region" description="Polar residues" evidence="3">
    <location>
        <begin position="253"/>
        <end position="273"/>
    </location>
</feature>
<dbReference type="Proteomes" id="UP000281468">
    <property type="component" value="Unassembled WGS sequence"/>
</dbReference>
<comment type="caution">
    <text evidence="5">The sequence shown here is derived from an EMBL/GenBank/DDBJ whole genome shotgun (WGS) entry which is preliminary data.</text>
</comment>
<dbReference type="GO" id="GO:0016491">
    <property type="term" value="F:oxidoreductase activity"/>
    <property type="evidence" value="ECO:0007669"/>
    <property type="project" value="InterPro"/>
</dbReference>
<dbReference type="PANTHER" id="PTHR24223:SF464">
    <property type="entry name" value="ABC-TYPE TRANSPORTER CICA"/>
    <property type="match status" value="1"/>
</dbReference>
<keyword evidence="1" id="KW-0547">Nucleotide-binding</keyword>
<dbReference type="SUPFAM" id="SSF52540">
    <property type="entry name" value="P-loop containing nucleoside triphosphate hydrolases"/>
    <property type="match status" value="1"/>
</dbReference>
<evidence type="ECO:0000313" key="6">
    <source>
        <dbReference type="EMBL" id="RMY92149.1"/>
    </source>
</evidence>
<evidence type="ECO:0000256" key="1">
    <source>
        <dbReference type="ARBA" id="ARBA00022741"/>
    </source>
</evidence>
<evidence type="ECO:0000256" key="3">
    <source>
        <dbReference type="SAM" id="MobiDB-lite"/>
    </source>
</evidence>
<dbReference type="OrthoDB" id="3914865at2759"/>
<feature type="region of interest" description="Disordered" evidence="3">
    <location>
        <begin position="250"/>
        <end position="273"/>
    </location>
</feature>
<dbReference type="Proteomes" id="UP000269276">
    <property type="component" value="Unassembled WGS sequence"/>
</dbReference>
<dbReference type="GO" id="GO:0042626">
    <property type="term" value="F:ATPase-coupled transmembrane transporter activity"/>
    <property type="evidence" value="ECO:0007669"/>
    <property type="project" value="TreeGrafter"/>
</dbReference>
<dbReference type="GO" id="GO:0016887">
    <property type="term" value="F:ATP hydrolysis activity"/>
    <property type="evidence" value="ECO:0007669"/>
    <property type="project" value="InterPro"/>
</dbReference>
<evidence type="ECO:0000259" key="4">
    <source>
        <dbReference type="PROSITE" id="PS50893"/>
    </source>
</evidence>
<dbReference type="EMBL" id="QWIQ01000353">
    <property type="protein sequence ID" value="RMY92149.1"/>
    <property type="molecule type" value="Genomic_DNA"/>
</dbReference>
<dbReference type="InterPro" id="IPR003439">
    <property type="entry name" value="ABC_transporter-like_ATP-bd"/>
</dbReference>
<protein>
    <recommendedName>
        <fullName evidence="4">ABC transporter domain-containing protein</fullName>
    </recommendedName>
</protein>
<sequence length="273" mass="30776">MAAGVPEHFPDENGQRYWVHLRGADNPGAAQYETSIPFEYVMNLTNDVLLAYEMNDMPLPPDHGYPIRVVIPGTVTGTTEGEAEQSPSPIWVARPRRVGVLQDPTLFRGTIRSNLDPFDEHSDLELWNPLRQADLTDTAVENEGLNFSLGRRQLLALARALVRNSQIIVCDEATSSVDFETDQRIRKTIVRSFAGRTLLIIAHRFVLTNCFRIKDQDNVAELDSPIRLYDAGGIFRSMCERSGIRRGDFFNSEEPQFQQSPTLERTQSAQLGQ</sequence>
<dbReference type="InterPro" id="IPR036374">
    <property type="entry name" value="OxRdtase_Mopterin-bd_sf"/>
</dbReference>
<gene>
    <name evidence="6" type="ORF">D0862_09546</name>
    <name evidence="5" type="ORF">D0863_13923</name>
</gene>
<dbReference type="PRINTS" id="PR00407">
    <property type="entry name" value="EUMOPTERIN"/>
</dbReference>
<proteinExistence type="predicted"/>
<dbReference type="InterPro" id="IPR050173">
    <property type="entry name" value="ABC_transporter_C-like"/>
</dbReference>